<accession>A0A0F9RIK5</accession>
<dbReference type="PIRSF" id="PIRSF000398">
    <property type="entry name" value="M_m6A_EcoRV"/>
    <property type="match status" value="1"/>
</dbReference>
<dbReference type="GO" id="GO:0032259">
    <property type="term" value="P:methylation"/>
    <property type="evidence" value="ECO:0007669"/>
    <property type="project" value="UniProtKB-KW"/>
</dbReference>
<evidence type="ECO:0000256" key="3">
    <source>
        <dbReference type="ARBA" id="ARBA00022691"/>
    </source>
</evidence>
<dbReference type="InterPro" id="IPR012263">
    <property type="entry name" value="M_m6A_EcoRV"/>
</dbReference>
<keyword evidence="1" id="KW-0489">Methyltransferase</keyword>
<sequence length="288" mass="33251">MKLKRPALRYHGGKWKLAPWIISHFPEHRIYTEVYGGAASVLLRKKRSYAEVYNDLDGEIVNLFRVLRDPMQARELVRLLRLTPYARSEFETSYLSDGDPVEQARRTVSRSFMGFASTLTGKWVTGFRSNSTRSGTTPAHDWMNYPAALEKIIERLRGVTIENRPASQVMITRDSQETLHYVDPPYPSSTRNLRWGGNAYRYEMTDNDHRDLAEVLHDLRGMVVISGYPCHLYDVELFPDWQRVQRNAHADGALDRVEVLWLSPNTTMALSSEVAQPTLWTQYEAVEK</sequence>
<keyword evidence="3" id="KW-0949">S-adenosyl-L-methionine</keyword>
<dbReference type="PANTHER" id="PTHR30481:SF4">
    <property type="entry name" value="SITE-SPECIFIC DNA-METHYLTRANSFERASE (ADENINE-SPECIFIC)"/>
    <property type="match status" value="1"/>
</dbReference>
<dbReference type="Gene3D" id="3.40.50.150">
    <property type="entry name" value="Vaccinia Virus protein VP39"/>
    <property type="match status" value="2"/>
</dbReference>
<dbReference type="SUPFAM" id="SSF53335">
    <property type="entry name" value="S-adenosyl-L-methionine-dependent methyltransferases"/>
    <property type="match status" value="1"/>
</dbReference>
<protein>
    <submittedName>
        <fullName evidence="4">Uncharacterized protein</fullName>
    </submittedName>
</protein>
<dbReference type="PRINTS" id="PR00505">
    <property type="entry name" value="D12N6MTFRASE"/>
</dbReference>
<gene>
    <name evidence="4" type="ORF">LCGC14_0891080</name>
</gene>
<dbReference type="EMBL" id="LAZR01002853">
    <property type="protein sequence ID" value="KKN24816.1"/>
    <property type="molecule type" value="Genomic_DNA"/>
</dbReference>
<reference evidence="4" key="1">
    <citation type="journal article" date="2015" name="Nature">
        <title>Complex archaea that bridge the gap between prokaryotes and eukaryotes.</title>
        <authorList>
            <person name="Spang A."/>
            <person name="Saw J.H."/>
            <person name="Jorgensen S.L."/>
            <person name="Zaremba-Niedzwiedzka K."/>
            <person name="Martijn J."/>
            <person name="Lind A.E."/>
            <person name="van Eijk R."/>
            <person name="Schleper C."/>
            <person name="Guy L."/>
            <person name="Ettema T.J."/>
        </authorList>
    </citation>
    <scope>NUCLEOTIDE SEQUENCE</scope>
</reference>
<dbReference type="GO" id="GO:1904047">
    <property type="term" value="F:S-adenosyl-L-methionine binding"/>
    <property type="evidence" value="ECO:0007669"/>
    <property type="project" value="TreeGrafter"/>
</dbReference>
<keyword evidence="2" id="KW-0808">Transferase</keyword>
<dbReference type="InterPro" id="IPR012327">
    <property type="entry name" value="MeTrfase_D12"/>
</dbReference>
<dbReference type="PANTHER" id="PTHR30481">
    <property type="entry name" value="DNA ADENINE METHYLASE"/>
    <property type="match status" value="1"/>
</dbReference>
<dbReference type="Pfam" id="PF02086">
    <property type="entry name" value="MethyltransfD12"/>
    <property type="match status" value="1"/>
</dbReference>
<dbReference type="InterPro" id="IPR029063">
    <property type="entry name" value="SAM-dependent_MTases_sf"/>
</dbReference>
<dbReference type="GO" id="GO:0009007">
    <property type="term" value="F:site-specific DNA-methyltransferase (adenine-specific) activity"/>
    <property type="evidence" value="ECO:0007669"/>
    <property type="project" value="UniProtKB-EC"/>
</dbReference>
<evidence type="ECO:0000256" key="2">
    <source>
        <dbReference type="ARBA" id="ARBA00022679"/>
    </source>
</evidence>
<comment type="caution">
    <text evidence="4">The sequence shown here is derived from an EMBL/GenBank/DDBJ whole genome shotgun (WGS) entry which is preliminary data.</text>
</comment>
<proteinExistence type="predicted"/>
<dbReference type="GO" id="GO:0043565">
    <property type="term" value="F:sequence-specific DNA binding"/>
    <property type="evidence" value="ECO:0007669"/>
    <property type="project" value="TreeGrafter"/>
</dbReference>
<evidence type="ECO:0000256" key="1">
    <source>
        <dbReference type="ARBA" id="ARBA00022603"/>
    </source>
</evidence>
<dbReference type="GO" id="GO:0006298">
    <property type="term" value="P:mismatch repair"/>
    <property type="evidence" value="ECO:0007669"/>
    <property type="project" value="TreeGrafter"/>
</dbReference>
<dbReference type="AlphaFoldDB" id="A0A0F9RIK5"/>
<organism evidence="4">
    <name type="scientific">marine sediment metagenome</name>
    <dbReference type="NCBI Taxonomy" id="412755"/>
    <lineage>
        <taxon>unclassified sequences</taxon>
        <taxon>metagenomes</taxon>
        <taxon>ecological metagenomes</taxon>
    </lineage>
</organism>
<name>A0A0F9RIK5_9ZZZZ</name>
<dbReference type="GO" id="GO:0009307">
    <property type="term" value="P:DNA restriction-modification system"/>
    <property type="evidence" value="ECO:0007669"/>
    <property type="project" value="InterPro"/>
</dbReference>
<evidence type="ECO:0000313" key="4">
    <source>
        <dbReference type="EMBL" id="KKN24816.1"/>
    </source>
</evidence>